<comment type="subcellular location">
    <subcellularLocation>
        <location evidence="1">Cell membrane</location>
        <topology evidence="1">Multi-pass membrane protein</topology>
    </subcellularLocation>
</comment>
<dbReference type="RefSeq" id="WP_194703352.1">
    <property type="nucleotide sequence ID" value="NZ_JADKNH010000013.1"/>
</dbReference>
<evidence type="ECO:0000313" key="7">
    <source>
        <dbReference type="EMBL" id="MBF4695109.1"/>
    </source>
</evidence>
<feature type="transmembrane region" description="Helical" evidence="6">
    <location>
        <begin position="417"/>
        <end position="441"/>
    </location>
</feature>
<keyword evidence="2" id="KW-1003">Cell membrane</keyword>
<dbReference type="Pfam" id="PF13440">
    <property type="entry name" value="Polysacc_synt_3"/>
    <property type="match status" value="1"/>
</dbReference>
<feature type="transmembrane region" description="Helical" evidence="6">
    <location>
        <begin position="12"/>
        <end position="32"/>
    </location>
</feature>
<protein>
    <submittedName>
        <fullName evidence="7">Oligosaccharide flippase family protein</fullName>
    </submittedName>
</protein>
<dbReference type="Proteomes" id="UP000614200">
    <property type="component" value="Unassembled WGS sequence"/>
</dbReference>
<dbReference type="InterPro" id="IPR050833">
    <property type="entry name" value="Poly_Biosynth_Transport"/>
</dbReference>
<keyword evidence="8" id="KW-1185">Reference proteome</keyword>
<feature type="transmembrane region" description="Helical" evidence="6">
    <location>
        <begin position="305"/>
        <end position="328"/>
    </location>
</feature>
<feature type="transmembrane region" description="Helical" evidence="6">
    <location>
        <begin position="187"/>
        <end position="210"/>
    </location>
</feature>
<keyword evidence="3 6" id="KW-0812">Transmembrane</keyword>
<feature type="transmembrane region" description="Helical" evidence="6">
    <location>
        <begin position="82"/>
        <end position="104"/>
    </location>
</feature>
<feature type="transmembrane region" description="Helical" evidence="6">
    <location>
        <begin position="453"/>
        <end position="477"/>
    </location>
</feature>
<reference evidence="7 8" key="1">
    <citation type="submission" date="2020-11" db="EMBL/GenBank/DDBJ databases">
        <title>Fusibacter basophilias sp. nov.</title>
        <authorList>
            <person name="Qiu D."/>
        </authorList>
    </citation>
    <scope>NUCLEOTIDE SEQUENCE [LARGE SCALE GENOMIC DNA]</scope>
    <source>
        <strain evidence="7 8">Q10-2</strain>
    </source>
</reference>
<feature type="transmembrane region" description="Helical" evidence="6">
    <location>
        <begin position="124"/>
        <end position="145"/>
    </location>
</feature>
<feature type="transmembrane region" description="Helical" evidence="6">
    <location>
        <begin position="392"/>
        <end position="410"/>
    </location>
</feature>
<organism evidence="7 8">
    <name type="scientific">Fusibacter ferrireducens</name>
    <dbReference type="NCBI Taxonomy" id="2785058"/>
    <lineage>
        <taxon>Bacteria</taxon>
        <taxon>Bacillati</taxon>
        <taxon>Bacillota</taxon>
        <taxon>Clostridia</taxon>
        <taxon>Eubacteriales</taxon>
        <taxon>Eubacteriales Family XII. Incertae Sedis</taxon>
        <taxon>Fusibacter</taxon>
    </lineage>
</organism>
<feature type="transmembrane region" description="Helical" evidence="6">
    <location>
        <begin position="44"/>
        <end position="62"/>
    </location>
</feature>
<feature type="transmembrane region" description="Helical" evidence="6">
    <location>
        <begin position="157"/>
        <end position="175"/>
    </location>
</feature>
<evidence type="ECO:0000256" key="3">
    <source>
        <dbReference type="ARBA" id="ARBA00022692"/>
    </source>
</evidence>
<feature type="transmembrane region" description="Helical" evidence="6">
    <location>
        <begin position="340"/>
        <end position="362"/>
    </location>
</feature>
<name>A0ABR9ZXB2_9FIRM</name>
<feature type="transmembrane region" description="Helical" evidence="6">
    <location>
        <begin position="369"/>
        <end position="386"/>
    </location>
</feature>
<feature type="transmembrane region" description="Helical" evidence="6">
    <location>
        <begin position="222"/>
        <end position="246"/>
    </location>
</feature>
<proteinExistence type="predicted"/>
<sequence length="495" mass="56049">MSQVKSITTRSGILFIGKIIDAFFMFMFNFLAAKYIGAEGYGTYVYISTLVMFLSIAIKMGMDHGLTALIPGMKDINQEKELVSFSVYFLLGISVVLGLIFFVSSEFVSRTLLNNVHLESALRLFLPLIFPIAFVQMSEGIFRTIGGIKHFFFSKNILMPISLVAFFLVRVIMFDENTLETLIYSNYFAWSLNVAYLLGILIHRKILVFLKYENKVLYKRLLVISIPLILVGLIEFLMGRIDAYVIGYQLTESDVGVYSIVDKLAYIGNFMFIAGGSMMAPVLARYYSEKDFKNLKQTYFDVNRWILMINTAVFGGLILLGHEVLALFGPEFIIGDRVLYALAFAQLINAFFGPLTFLNAMVGLEKIEWRIGFSMLLVNGILDILVVKTYGIIGIAYVSVLIYLIGNLIRMQWFKRAFGVSLIALNGLKVIAVGILAYLPMKWLLEHNPFTGFLSTFILFGMGFMVLYLILVWIIVLSREDKVTICKAITKKQIQ</sequence>
<accession>A0ABR9ZXB2</accession>
<dbReference type="PANTHER" id="PTHR30250:SF11">
    <property type="entry name" value="O-ANTIGEN TRANSPORTER-RELATED"/>
    <property type="match status" value="1"/>
</dbReference>
<feature type="transmembrane region" description="Helical" evidence="6">
    <location>
        <begin position="266"/>
        <end position="284"/>
    </location>
</feature>
<evidence type="ECO:0000313" key="8">
    <source>
        <dbReference type="Proteomes" id="UP000614200"/>
    </source>
</evidence>
<gene>
    <name evidence="7" type="ORF">ISU02_18575</name>
</gene>
<keyword evidence="5 6" id="KW-0472">Membrane</keyword>
<evidence type="ECO:0000256" key="4">
    <source>
        <dbReference type="ARBA" id="ARBA00022989"/>
    </source>
</evidence>
<comment type="caution">
    <text evidence="7">The sequence shown here is derived from an EMBL/GenBank/DDBJ whole genome shotgun (WGS) entry which is preliminary data.</text>
</comment>
<keyword evidence="4 6" id="KW-1133">Transmembrane helix</keyword>
<evidence type="ECO:0000256" key="1">
    <source>
        <dbReference type="ARBA" id="ARBA00004651"/>
    </source>
</evidence>
<dbReference type="EMBL" id="JADKNH010000013">
    <property type="protein sequence ID" value="MBF4695109.1"/>
    <property type="molecule type" value="Genomic_DNA"/>
</dbReference>
<dbReference type="PANTHER" id="PTHR30250">
    <property type="entry name" value="PST FAMILY PREDICTED COLANIC ACID TRANSPORTER"/>
    <property type="match status" value="1"/>
</dbReference>
<evidence type="ECO:0000256" key="6">
    <source>
        <dbReference type="SAM" id="Phobius"/>
    </source>
</evidence>
<evidence type="ECO:0000256" key="2">
    <source>
        <dbReference type="ARBA" id="ARBA00022475"/>
    </source>
</evidence>
<evidence type="ECO:0000256" key="5">
    <source>
        <dbReference type="ARBA" id="ARBA00023136"/>
    </source>
</evidence>